<dbReference type="RefSeq" id="WP_092849034.1">
    <property type="nucleotide sequence ID" value="NZ_FOMI01000002.1"/>
</dbReference>
<dbReference type="SUPFAM" id="SSF109854">
    <property type="entry name" value="DinB/YfiT-like putative metalloenzymes"/>
    <property type="match status" value="1"/>
</dbReference>
<proteinExistence type="predicted"/>
<reference evidence="3" key="1">
    <citation type="submission" date="2016-10" db="EMBL/GenBank/DDBJ databases">
        <authorList>
            <person name="Varghese N."/>
            <person name="Submissions S."/>
        </authorList>
    </citation>
    <scope>NUCLEOTIDE SEQUENCE [LARGE SCALE GENOMIC DNA]</scope>
    <source>
        <strain evidence="3">DSM 25730</strain>
    </source>
</reference>
<dbReference type="Gene3D" id="1.20.120.450">
    <property type="entry name" value="dinb family like domain"/>
    <property type="match status" value="1"/>
</dbReference>
<dbReference type="Proteomes" id="UP000199439">
    <property type="component" value="Unassembled WGS sequence"/>
</dbReference>
<dbReference type="InterPro" id="IPR034660">
    <property type="entry name" value="DinB/YfiT-like"/>
</dbReference>
<name>A0A1I1NA02_9FLAO</name>
<gene>
    <name evidence="2" type="ORF">SAMN04487987_102103</name>
</gene>
<dbReference type="AlphaFoldDB" id="A0A1I1NA02"/>
<evidence type="ECO:0000259" key="1">
    <source>
        <dbReference type="Pfam" id="PF12867"/>
    </source>
</evidence>
<evidence type="ECO:0000313" key="3">
    <source>
        <dbReference type="Proteomes" id="UP000199439"/>
    </source>
</evidence>
<dbReference type="EMBL" id="FOMI01000002">
    <property type="protein sequence ID" value="SFC94062.1"/>
    <property type="molecule type" value="Genomic_DNA"/>
</dbReference>
<sequence length="154" mass="17457">MQFTFKVLNNIRPIFKKHIEDHALEDLNKIPEGFNNNIIWNIGHVVVTAQLLAYKLSGLPMKVSDALVNKYRKDSKPEGPVTQAEVDEIKALLTSTINDLELDYKNGVFKEYNAYTVSTTGNTLTNIDDALQFILLHEAMHQGYILALKRAIKN</sequence>
<protein>
    <submittedName>
        <fullName evidence="2">DinB superfamily protein</fullName>
    </submittedName>
</protein>
<dbReference type="OrthoDB" id="4295522at2"/>
<dbReference type="STRING" id="870482.SAMN04487987_102103"/>
<feature type="domain" description="DinB-like" evidence="1">
    <location>
        <begin position="15"/>
        <end position="145"/>
    </location>
</feature>
<evidence type="ECO:0000313" key="2">
    <source>
        <dbReference type="EMBL" id="SFC94062.1"/>
    </source>
</evidence>
<dbReference type="InterPro" id="IPR024775">
    <property type="entry name" value="DinB-like"/>
</dbReference>
<dbReference type="Pfam" id="PF12867">
    <property type="entry name" value="DinB_2"/>
    <property type="match status" value="1"/>
</dbReference>
<organism evidence="2 3">
    <name type="scientific">Algibacter pectinivorans</name>
    <dbReference type="NCBI Taxonomy" id="870482"/>
    <lineage>
        <taxon>Bacteria</taxon>
        <taxon>Pseudomonadati</taxon>
        <taxon>Bacteroidota</taxon>
        <taxon>Flavobacteriia</taxon>
        <taxon>Flavobacteriales</taxon>
        <taxon>Flavobacteriaceae</taxon>
        <taxon>Algibacter</taxon>
    </lineage>
</organism>
<accession>A0A1I1NA02</accession>
<keyword evidence="3" id="KW-1185">Reference proteome</keyword>